<dbReference type="Pfam" id="PF09604">
    <property type="entry name" value="Potass_KdpF"/>
    <property type="match status" value="1"/>
</dbReference>
<dbReference type="Proteomes" id="UP000283077">
    <property type="component" value="Unassembled WGS sequence"/>
</dbReference>
<comment type="caution">
    <text evidence="2">The sequence shown here is derived from an EMBL/GenBank/DDBJ whole genome shotgun (WGS) entry which is preliminary data.</text>
</comment>
<dbReference type="InterPro" id="IPR011726">
    <property type="entry name" value="KdpF"/>
</dbReference>
<gene>
    <name evidence="2" type="ORF">EOE67_13625</name>
</gene>
<evidence type="ECO:0000256" key="1">
    <source>
        <dbReference type="SAM" id="Phobius"/>
    </source>
</evidence>
<dbReference type="EMBL" id="SACS01000015">
    <property type="protein sequence ID" value="RVU35413.1"/>
    <property type="molecule type" value="Genomic_DNA"/>
</dbReference>
<keyword evidence="3" id="KW-1185">Reference proteome</keyword>
<keyword evidence="1" id="KW-0812">Transmembrane</keyword>
<reference evidence="2 3" key="1">
    <citation type="submission" date="2019-01" db="EMBL/GenBank/DDBJ databases">
        <authorList>
            <person name="Chen W.-M."/>
        </authorList>
    </citation>
    <scope>NUCLEOTIDE SEQUENCE [LARGE SCALE GENOMIC DNA]</scope>
    <source>
        <strain evidence="2 3">KYPC3</strain>
    </source>
</reference>
<dbReference type="GO" id="GO:0005886">
    <property type="term" value="C:plasma membrane"/>
    <property type="evidence" value="ECO:0007669"/>
    <property type="project" value="InterPro"/>
</dbReference>
<accession>A0A437QLL4</accession>
<sequence length="32" mass="3607">MQRGPIMGWLLLLLVSALSVLLMYAMLAPEKF</sequence>
<dbReference type="GO" id="GO:0008556">
    <property type="term" value="F:P-type potassium transmembrane transporter activity"/>
    <property type="evidence" value="ECO:0007669"/>
    <property type="project" value="InterPro"/>
</dbReference>
<evidence type="ECO:0000313" key="3">
    <source>
        <dbReference type="Proteomes" id="UP000283077"/>
    </source>
</evidence>
<feature type="transmembrane region" description="Helical" evidence="1">
    <location>
        <begin position="6"/>
        <end position="27"/>
    </location>
</feature>
<dbReference type="AlphaFoldDB" id="A0A437QLL4"/>
<keyword evidence="1" id="KW-1133">Transmembrane helix</keyword>
<organism evidence="2 3">
    <name type="scientific">Rheinheimera riviphila</name>
    <dbReference type="NCBI Taxonomy" id="1834037"/>
    <lineage>
        <taxon>Bacteria</taxon>
        <taxon>Pseudomonadati</taxon>
        <taxon>Pseudomonadota</taxon>
        <taxon>Gammaproteobacteria</taxon>
        <taxon>Chromatiales</taxon>
        <taxon>Chromatiaceae</taxon>
        <taxon>Rheinheimera</taxon>
    </lineage>
</organism>
<protein>
    <submittedName>
        <fullName evidence="2">Potassium-transporting ATPase subunit F</fullName>
    </submittedName>
</protein>
<proteinExistence type="predicted"/>
<keyword evidence="1" id="KW-0472">Membrane</keyword>
<name>A0A437QLL4_9GAMM</name>
<evidence type="ECO:0000313" key="2">
    <source>
        <dbReference type="EMBL" id="RVU35413.1"/>
    </source>
</evidence>